<keyword evidence="1" id="KW-0472">Membrane</keyword>
<keyword evidence="3" id="KW-1185">Reference proteome</keyword>
<dbReference type="EMBL" id="CADEAL010004061">
    <property type="protein sequence ID" value="CAB1450651.1"/>
    <property type="molecule type" value="Genomic_DNA"/>
</dbReference>
<dbReference type="InterPro" id="IPR013783">
    <property type="entry name" value="Ig-like_fold"/>
</dbReference>
<dbReference type="Gene3D" id="2.60.40.10">
    <property type="entry name" value="Immunoglobulins"/>
    <property type="match status" value="1"/>
</dbReference>
<keyword evidence="1" id="KW-1133">Transmembrane helix</keyword>
<dbReference type="SUPFAM" id="SSF48726">
    <property type="entry name" value="Immunoglobulin"/>
    <property type="match status" value="1"/>
</dbReference>
<dbReference type="Proteomes" id="UP001153269">
    <property type="component" value="Unassembled WGS sequence"/>
</dbReference>
<evidence type="ECO:0000313" key="3">
    <source>
        <dbReference type="Proteomes" id="UP001153269"/>
    </source>
</evidence>
<organism evidence="2 3">
    <name type="scientific">Pleuronectes platessa</name>
    <name type="common">European plaice</name>
    <dbReference type="NCBI Taxonomy" id="8262"/>
    <lineage>
        <taxon>Eukaryota</taxon>
        <taxon>Metazoa</taxon>
        <taxon>Chordata</taxon>
        <taxon>Craniata</taxon>
        <taxon>Vertebrata</taxon>
        <taxon>Euteleostomi</taxon>
        <taxon>Actinopterygii</taxon>
        <taxon>Neopterygii</taxon>
        <taxon>Teleostei</taxon>
        <taxon>Neoteleostei</taxon>
        <taxon>Acanthomorphata</taxon>
        <taxon>Carangaria</taxon>
        <taxon>Pleuronectiformes</taxon>
        <taxon>Pleuronectoidei</taxon>
        <taxon>Pleuronectidae</taxon>
        <taxon>Pleuronectes</taxon>
    </lineage>
</organism>
<gene>
    <name evidence="2" type="ORF">PLEPLA_LOCUS38343</name>
</gene>
<name>A0A9N7VE37_PLEPL</name>
<comment type="caution">
    <text evidence="2">The sequence shown here is derived from an EMBL/GenBank/DDBJ whole genome shotgun (WGS) entry which is preliminary data.</text>
</comment>
<dbReference type="InterPro" id="IPR036179">
    <property type="entry name" value="Ig-like_dom_sf"/>
</dbReference>
<feature type="transmembrane region" description="Helical" evidence="1">
    <location>
        <begin position="108"/>
        <end position="130"/>
    </location>
</feature>
<evidence type="ECO:0000313" key="2">
    <source>
        <dbReference type="EMBL" id="CAB1450651.1"/>
    </source>
</evidence>
<dbReference type="AlphaFoldDB" id="A0A9N7VE37"/>
<evidence type="ECO:0000256" key="1">
    <source>
        <dbReference type="SAM" id="Phobius"/>
    </source>
</evidence>
<reference evidence="2" key="1">
    <citation type="submission" date="2020-03" db="EMBL/GenBank/DDBJ databases">
        <authorList>
            <person name="Weist P."/>
        </authorList>
    </citation>
    <scope>NUCLEOTIDE SEQUENCE</scope>
</reference>
<proteinExistence type="predicted"/>
<keyword evidence="1" id="KW-0812">Transmembrane</keyword>
<sequence length="207" mass="22889">MSENFLLSPRCRSPLCSRVVNDENRQHINSHSAGDDLRHINPSSECINDQRPAREKVNVTEQSLIIKDVELEDAGLYSCLLTIYPSGPFERTTKLIVREQLPLSSGQVSGIVIAVILLVGSMAAITYFFFIRRFDSSGSHSVFSDTGGTVMDVSKSSGIERAEDVVYSGVKLKPLRGETTSSNDEHRRPSNADVTYADVMILGRRPK</sequence>
<accession>A0A9N7VE37</accession>
<protein>
    <submittedName>
        <fullName evidence="2">Uncharacterized protein</fullName>
    </submittedName>
</protein>